<dbReference type="PANTHER" id="PTHR43685:SF2">
    <property type="entry name" value="GLYCOSYLTRANSFERASE 2-LIKE DOMAIN-CONTAINING PROTEIN"/>
    <property type="match status" value="1"/>
</dbReference>
<dbReference type="KEGG" id="ttq:NIES37_18260"/>
<proteinExistence type="predicted"/>
<accession>A0A1Z4MWM6</accession>
<organism evidence="2 3">
    <name type="scientific">Tolypothrix tenuis PCC 7101</name>
    <dbReference type="NCBI Taxonomy" id="231146"/>
    <lineage>
        <taxon>Bacteria</taxon>
        <taxon>Bacillati</taxon>
        <taxon>Cyanobacteriota</taxon>
        <taxon>Cyanophyceae</taxon>
        <taxon>Nostocales</taxon>
        <taxon>Tolypothrichaceae</taxon>
        <taxon>Tolypothrix</taxon>
    </lineage>
</organism>
<keyword evidence="3" id="KW-1185">Reference proteome</keyword>
<dbReference type="Pfam" id="PF10111">
    <property type="entry name" value="Glyco_tranf_2_2"/>
    <property type="match status" value="1"/>
</dbReference>
<dbReference type="InterPro" id="IPR050834">
    <property type="entry name" value="Glycosyltransf_2"/>
</dbReference>
<sequence length="334" mass="37619">MIANKKLLSKISVIIPVYNSENTIAQTINSVLQQTFTNFELIVINDGSLDSTLEIISKINDDRLKIFSFDNAGANVSRNRGLKYAVGEFVSFLDADDLWTPDKLESQFQALQANPQAAVAYSWTNCIDEKSQFLRRGTYISATGNVYANLLLLNFLENGSNPLIRRDALNIVGGFDESLNAAQDWDIYLRLAAHYAFVAVPSPQILYRISSNSMSTNVLKLEAASLTVIERAFKKAPQSIQYSKKHSLANLYKYLLFKTLEGLPERKRTLTALRFFGKAIINDMYLLKSPTLIKVLLNIISTAMLPRNLALFLFYKFPKIFNIVTILGYMKLAL</sequence>
<evidence type="ECO:0000313" key="3">
    <source>
        <dbReference type="Proteomes" id="UP000218785"/>
    </source>
</evidence>
<dbReference type="Proteomes" id="UP000218785">
    <property type="component" value="Chromosome"/>
</dbReference>
<evidence type="ECO:0000259" key="1">
    <source>
        <dbReference type="Pfam" id="PF10111"/>
    </source>
</evidence>
<dbReference type="AlphaFoldDB" id="A0A1Z4MWM6"/>
<reference evidence="2 3" key="1">
    <citation type="submission" date="2017-06" db="EMBL/GenBank/DDBJ databases">
        <title>Genome sequencing of cyanobaciteial culture collection at National Institute for Environmental Studies (NIES).</title>
        <authorList>
            <person name="Hirose Y."/>
            <person name="Shimura Y."/>
            <person name="Fujisawa T."/>
            <person name="Nakamura Y."/>
            <person name="Kawachi M."/>
        </authorList>
    </citation>
    <scope>NUCLEOTIDE SEQUENCE [LARGE SCALE GENOMIC DNA]</scope>
    <source>
        <strain evidence="2 3">NIES-37</strain>
    </source>
</reference>
<dbReference type="SUPFAM" id="SSF53448">
    <property type="entry name" value="Nucleotide-diphospho-sugar transferases"/>
    <property type="match status" value="1"/>
</dbReference>
<dbReference type="PANTHER" id="PTHR43685">
    <property type="entry name" value="GLYCOSYLTRANSFERASE"/>
    <property type="match status" value="1"/>
</dbReference>
<protein>
    <submittedName>
        <fullName evidence="2">Glycosyl transferase family protein</fullName>
    </submittedName>
</protein>
<dbReference type="RefSeq" id="WP_096574892.1">
    <property type="nucleotide sequence ID" value="NZ_CAWNJS010000001.1"/>
</dbReference>
<name>A0A1Z4MWM6_9CYAN</name>
<gene>
    <name evidence="2" type="ORF">NIES37_18260</name>
</gene>
<dbReference type="Gene3D" id="3.90.550.10">
    <property type="entry name" value="Spore Coat Polysaccharide Biosynthesis Protein SpsA, Chain A"/>
    <property type="match status" value="1"/>
</dbReference>
<dbReference type="CDD" id="cd00761">
    <property type="entry name" value="Glyco_tranf_GTA_type"/>
    <property type="match status" value="1"/>
</dbReference>
<dbReference type="InterPro" id="IPR029044">
    <property type="entry name" value="Nucleotide-diphossugar_trans"/>
</dbReference>
<dbReference type="InterPro" id="IPR019290">
    <property type="entry name" value="GlycosylTrfase-like_prok"/>
</dbReference>
<dbReference type="EMBL" id="AP018248">
    <property type="protein sequence ID" value="BAY97878.1"/>
    <property type="molecule type" value="Genomic_DNA"/>
</dbReference>
<evidence type="ECO:0000313" key="2">
    <source>
        <dbReference type="EMBL" id="BAY97878.1"/>
    </source>
</evidence>
<keyword evidence="2" id="KW-0808">Transferase</keyword>
<feature type="domain" description="Glycosyltransferase 2-like prokaryotic type" evidence="1">
    <location>
        <begin position="12"/>
        <end position="258"/>
    </location>
</feature>
<dbReference type="GO" id="GO:0016740">
    <property type="term" value="F:transferase activity"/>
    <property type="evidence" value="ECO:0007669"/>
    <property type="project" value="UniProtKB-KW"/>
</dbReference>